<evidence type="ECO:0000313" key="2">
    <source>
        <dbReference type="Proteomes" id="UP001260980"/>
    </source>
</evidence>
<dbReference type="Proteomes" id="UP001260980">
    <property type="component" value="Unassembled WGS sequence"/>
</dbReference>
<name>A0ABU3RNY9_9BACL</name>
<dbReference type="EMBL" id="JAWCUD010000018">
    <property type="protein sequence ID" value="MDU0206016.1"/>
    <property type="molecule type" value="Genomic_DNA"/>
</dbReference>
<organism evidence="1 2">
    <name type="scientific">Paenibacillus violae</name>
    <dbReference type="NCBI Taxonomy" id="3077234"/>
    <lineage>
        <taxon>Bacteria</taxon>
        <taxon>Bacillati</taxon>
        <taxon>Bacillota</taxon>
        <taxon>Bacilli</taxon>
        <taxon>Bacillales</taxon>
        <taxon>Paenibacillaceae</taxon>
        <taxon>Paenibacillus</taxon>
    </lineage>
</organism>
<evidence type="ECO:0000313" key="1">
    <source>
        <dbReference type="EMBL" id="MDU0206016.1"/>
    </source>
</evidence>
<accession>A0ABU3RNY9</accession>
<comment type="caution">
    <text evidence="1">The sequence shown here is derived from an EMBL/GenBank/DDBJ whole genome shotgun (WGS) entry which is preliminary data.</text>
</comment>
<sequence>MAWSELKMIPNEYNDEVKAIDESLIRLLTERKALSNGRRLIPSRELVQEWSNQYGLDIPQINWLLNSLNSSSTPIMLNESGELLNVLPIMKKSIVDGFEYSLTHSMQHENSSIVFVEIQQLQNDVNTGYIRPQLLLDISGSQQYNVHRNGSHGGGGHTQITFLITPRLPDNMNDVRFALIPYAPPMESSPKEVILDQDVQFD</sequence>
<keyword evidence="2" id="KW-1185">Reference proteome</keyword>
<protein>
    <submittedName>
        <fullName evidence="1">Uncharacterized protein</fullName>
    </submittedName>
</protein>
<reference evidence="1 2" key="1">
    <citation type="submission" date="2023-10" db="EMBL/GenBank/DDBJ databases">
        <title>Paenibacillus strain PFR10 Genome sequencing and assembly.</title>
        <authorList>
            <person name="Kim I."/>
        </authorList>
    </citation>
    <scope>NUCLEOTIDE SEQUENCE [LARGE SCALE GENOMIC DNA]</scope>
    <source>
        <strain evidence="1 2">PFR10</strain>
    </source>
</reference>
<gene>
    <name evidence="1" type="ORF">RQP52_33590</name>
</gene>
<dbReference type="RefSeq" id="WP_315955882.1">
    <property type="nucleotide sequence ID" value="NZ_JAWCUD010000018.1"/>
</dbReference>
<proteinExistence type="predicted"/>